<keyword evidence="3" id="KW-1185">Reference proteome</keyword>
<protein>
    <submittedName>
        <fullName evidence="2">Uncharacterized protein</fullName>
    </submittedName>
</protein>
<gene>
    <name evidence="2" type="ORF">RHGRI_033081</name>
</gene>
<dbReference type="EMBL" id="JACTNZ010000012">
    <property type="protein sequence ID" value="KAG5520383.1"/>
    <property type="molecule type" value="Genomic_DNA"/>
</dbReference>
<keyword evidence="1" id="KW-0472">Membrane</keyword>
<organism evidence="2 3">
    <name type="scientific">Rhododendron griersonianum</name>
    <dbReference type="NCBI Taxonomy" id="479676"/>
    <lineage>
        <taxon>Eukaryota</taxon>
        <taxon>Viridiplantae</taxon>
        <taxon>Streptophyta</taxon>
        <taxon>Embryophyta</taxon>
        <taxon>Tracheophyta</taxon>
        <taxon>Spermatophyta</taxon>
        <taxon>Magnoliopsida</taxon>
        <taxon>eudicotyledons</taxon>
        <taxon>Gunneridae</taxon>
        <taxon>Pentapetalae</taxon>
        <taxon>asterids</taxon>
        <taxon>Ericales</taxon>
        <taxon>Ericaceae</taxon>
        <taxon>Ericoideae</taxon>
        <taxon>Rhodoreae</taxon>
        <taxon>Rhododendron</taxon>
    </lineage>
</organism>
<sequence length="184" mass="21646">MWEYRWWWGQDKSHKTQPHHQYHRLLILQNDVDEESLDFNHDPTATLASAAMVLTTWLRRRRRRNLLLLALFSPLLLPFLCAAFPLLCALELCLRLLRRRRRRRPRRIRKPVSDGPGRYEEGRGEFTESEVGGEVRVLLQRYLEDQLVLVVGSVYDCGDDDDDDFCSGDDLLEDCECFDSLNPV</sequence>
<keyword evidence="1" id="KW-0812">Transmembrane</keyword>
<comment type="caution">
    <text evidence="2">The sequence shown here is derived from an EMBL/GenBank/DDBJ whole genome shotgun (WGS) entry which is preliminary data.</text>
</comment>
<evidence type="ECO:0000313" key="2">
    <source>
        <dbReference type="EMBL" id="KAG5520383.1"/>
    </source>
</evidence>
<evidence type="ECO:0000256" key="1">
    <source>
        <dbReference type="SAM" id="Phobius"/>
    </source>
</evidence>
<accession>A0AAV6HVW5</accession>
<dbReference type="PANTHER" id="PTHR36322:SF3">
    <property type="entry name" value="TRANSMEMBRANE PROTEIN"/>
    <property type="match status" value="1"/>
</dbReference>
<proteinExistence type="predicted"/>
<dbReference type="AlphaFoldDB" id="A0AAV6HVW5"/>
<dbReference type="PANTHER" id="PTHR36322">
    <property type="entry name" value="TRANSMEMBRANE PROTEIN"/>
    <property type="match status" value="1"/>
</dbReference>
<dbReference type="Proteomes" id="UP000823749">
    <property type="component" value="Chromosome 12"/>
</dbReference>
<name>A0AAV6HVW5_9ERIC</name>
<reference evidence="2" key="1">
    <citation type="submission" date="2020-08" db="EMBL/GenBank/DDBJ databases">
        <title>Plant Genome Project.</title>
        <authorList>
            <person name="Zhang R.-G."/>
        </authorList>
    </citation>
    <scope>NUCLEOTIDE SEQUENCE</scope>
    <source>
        <strain evidence="2">WSP0</strain>
        <tissue evidence="2">Leaf</tissue>
    </source>
</reference>
<keyword evidence="1" id="KW-1133">Transmembrane helix</keyword>
<evidence type="ECO:0000313" key="3">
    <source>
        <dbReference type="Proteomes" id="UP000823749"/>
    </source>
</evidence>
<feature type="transmembrane region" description="Helical" evidence="1">
    <location>
        <begin position="66"/>
        <end position="97"/>
    </location>
</feature>